<protein>
    <recommendedName>
        <fullName evidence="10">ERCC4 domain-containing protein</fullName>
    </recommendedName>
</protein>
<organism evidence="11 12">
    <name type="scientific">Ogataea polymorpha</name>
    <dbReference type="NCBI Taxonomy" id="460523"/>
    <lineage>
        <taxon>Eukaryota</taxon>
        <taxon>Fungi</taxon>
        <taxon>Dikarya</taxon>
        <taxon>Ascomycota</taxon>
        <taxon>Saccharomycotina</taxon>
        <taxon>Pichiomycetes</taxon>
        <taxon>Pichiales</taxon>
        <taxon>Pichiaceae</taxon>
        <taxon>Ogataea</taxon>
    </lineage>
</organism>
<reference evidence="11" key="2">
    <citation type="submission" date="2021-01" db="EMBL/GenBank/DDBJ databases">
        <authorList>
            <person name="Schikora-Tamarit M.A."/>
        </authorList>
    </citation>
    <scope>NUCLEOTIDE SEQUENCE</scope>
    <source>
        <strain evidence="11">NCAIM Y.01608</strain>
    </source>
</reference>
<dbReference type="GO" id="GO:1901255">
    <property type="term" value="P:nucleotide-excision repair involved in interstrand cross-link repair"/>
    <property type="evidence" value="ECO:0007669"/>
    <property type="project" value="TreeGrafter"/>
</dbReference>
<gene>
    <name evidence="11" type="ORF">OGATHE_001704</name>
</gene>
<dbReference type="GO" id="GO:0000110">
    <property type="term" value="C:nucleotide-excision repair factor 1 complex"/>
    <property type="evidence" value="ECO:0007669"/>
    <property type="project" value="TreeGrafter"/>
</dbReference>
<dbReference type="GO" id="GO:0003684">
    <property type="term" value="F:damaged DNA binding"/>
    <property type="evidence" value="ECO:0007669"/>
    <property type="project" value="TreeGrafter"/>
</dbReference>
<keyword evidence="3" id="KW-0540">Nuclease</keyword>
<dbReference type="SMART" id="SM00891">
    <property type="entry name" value="ERCC4"/>
    <property type="match status" value="1"/>
</dbReference>
<accession>A0A9P8TE17</accession>
<proteinExistence type="inferred from homology"/>
<dbReference type="NCBIfam" id="TIGR00596">
    <property type="entry name" value="rad1"/>
    <property type="match status" value="1"/>
</dbReference>
<dbReference type="CDD" id="cd20078">
    <property type="entry name" value="XPF_nuclease_XPF_euk"/>
    <property type="match status" value="1"/>
</dbReference>
<sequence>MSDPLFEAVSDDERADSELNRLLHEDHETEELTVPVITRESEPERPAPVRLAFSERENKTINLTLSLSYQRQIVQDLIEDDGLVILGRGLGLETIVANLLHVLGLSVIEDKKSLVLLVNASEADIHKIGEELRELAWLNGKDEPVSFLSVSRDPTTLDKRRRLYEKGGILAITTRVLVTDFLGDVLSPDLVTGIVFLHAERVKEYSSERFIANLYRKKNKWGFVKALSDEPESMGAGFQPLYTRLKYLRLQKVMLWPRFHVDITNSLKSRKVENKVTEINVQMTDYMLKIQTGLLACMEACLNELKRHNPEIASDYWTIENALDEEFVRNIRATLDPYWHRVSPTTKQVLYDFSTLRELLGRLFTWDSVQFYQELSSIVEANKPSVTNNNKSMAPWLLLDEAMTVISCSKARVFDKVRDDDDTEATYLLEELPKWEQLAMILDDINEEKQHRDHSEDGPVLIMCTTAHCCSQLRNFLMSYKEYRAGNRTGFSARKLMVRILKQHLAWKKGTGSRTVKIQKELNRVSNQARSDMDDDVAVSRTFVRRKAVPNKRRRARGGAVMTSYNRMLSKTEDDDNVDDAVHEAMVDMLENEVAADLSDNDVKEEDSGSVPPEEFEEFMDHLEQTPDFEEVRSHGITLEYVDRTDQIIIEKFDAKASNYLLEEVMPSYIILYEPNLAFIRRVELFQSLRHTNPARCYFMYYGDSIEEQGYLNSIKREKDAFTRLIREKSMLPKTFITDEDESARFLPSVAQSTRIAGGNPLDTKNKVVVDVREFRSQLPFLCYLAAMEVIPCMLTVGDYVLSPKICIERKSIPDLVSSLKSGRLYQQCEQMFRYYELPTLLIEFEEGKSFSLEPFAGYRDGRPLGTGPGSTAFQQDLQLKLMMLLIAFPSLKILWTSSPFETARLFRELKLNQDEPDVDKAINAGLNPLFDKDTYFNDMAIDLIQNIPGISSVNVHLIINKVRNIRELAQMSEADLASLVGQEAAGKIVRFFERTI</sequence>
<dbReference type="PANTHER" id="PTHR10150:SF0">
    <property type="entry name" value="DNA REPAIR ENDONUCLEASE XPF"/>
    <property type="match status" value="1"/>
</dbReference>
<evidence type="ECO:0000256" key="1">
    <source>
        <dbReference type="ARBA" id="ARBA00004123"/>
    </source>
</evidence>
<comment type="subcellular location">
    <subcellularLocation>
        <location evidence="1">Nucleus</location>
    </subcellularLocation>
</comment>
<dbReference type="Proteomes" id="UP000788993">
    <property type="component" value="Unassembled WGS sequence"/>
</dbReference>
<evidence type="ECO:0000256" key="4">
    <source>
        <dbReference type="ARBA" id="ARBA00022759"/>
    </source>
</evidence>
<evidence type="ECO:0000313" key="11">
    <source>
        <dbReference type="EMBL" id="KAH3675364.1"/>
    </source>
</evidence>
<keyword evidence="4" id="KW-0255">Endonuclease</keyword>
<evidence type="ECO:0000259" key="10">
    <source>
        <dbReference type="SMART" id="SM00891"/>
    </source>
</evidence>
<dbReference type="GO" id="GO:0000712">
    <property type="term" value="P:resolution of meiotic recombination intermediates"/>
    <property type="evidence" value="ECO:0007669"/>
    <property type="project" value="TreeGrafter"/>
</dbReference>
<dbReference type="InterPro" id="IPR011335">
    <property type="entry name" value="Restrct_endonuc-II-like"/>
</dbReference>
<dbReference type="InterPro" id="IPR006166">
    <property type="entry name" value="ERCC4_domain"/>
</dbReference>
<comment type="similarity">
    <text evidence="2">Belongs to the XPF family.</text>
</comment>
<dbReference type="InterPro" id="IPR047520">
    <property type="entry name" value="XPF_nuclease"/>
</dbReference>
<dbReference type="GO" id="GO:0003697">
    <property type="term" value="F:single-stranded DNA binding"/>
    <property type="evidence" value="ECO:0007669"/>
    <property type="project" value="InterPro"/>
</dbReference>
<dbReference type="Pfam" id="PF02732">
    <property type="entry name" value="ERCC4"/>
    <property type="match status" value="1"/>
</dbReference>
<dbReference type="FunFam" id="3.40.50.10130:FF:000002">
    <property type="entry name" value="DNA repair endonuclease XPF"/>
    <property type="match status" value="1"/>
</dbReference>
<evidence type="ECO:0000256" key="3">
    <source>
        <dbReference type="ARBA" id="ARBA00022722"/>
    </source>
</evidence>
<reference evidence="11" key="1">
    <citation type="journal article" date="2021" name="Open Biol.">
        <title>Shared evolutionary footprints suggest mitochondrial oxidative damage underlies multiple complex I losses in fungi.</title>
        <authorList>
            <person name="Schikora-Tamarit M.A."/>
            <person name="Marcet-Houben M."/>
            <person name="Nosek J."/>
            <person name="Gabaldon T."/>
        </authorList>
    </citation>
    <scope>NUCLEOTIDE SEQUENCE</scope>
    <source>
        <strain evidence="11">NCAIM Y.01608</strain>
    </source>
</reference>
<evidence type="ECO:0000256" key="9">
    <source>
        <dbReference type="ARBA" id="ARBA00023242"/>
    </source>
</evidence>
<keyword evidence="12" id="KW-1185">Reference proteome</keyword>
<dbReference type="Gene3D" id="1.10.150.20">
    <property type="entry name" value="5' to 3' exonuclease, C-terminal subdomain"/>
    <property type="match status" value="1"/>
</dbReference>
<dbReference type="AlphaFoldDB" id="A0A9P8TE17"/>
<name>A0A9P8TE17_9ASCO</name>
<dbReference type="Gene3D" id="3.40.50.10130">
    <property type="match status" value="1"/>
</dbReference>
<keyword evidence="5" id="KW-0227">DNA damage</keyword>
<dbReference type="EMBL" id="JAEUBD010000382">
    <property type="protein sequence ID" value="KAH3675364.1"/>
    <property type="molecule type" value="Genomic_DNA"/>
</dbReference>
<evidence type="ECO:0000313" key="12">
    <source>
        <dbReference type="Proteomes" id="UP000788993"/>
    </source>
</evidence>
<dbReference type="GO" id="GO:0000736">
    <property type="term" value="P:double-strand break repair via single-strand annealing, removal of nonhomologous ends"/>
    <property type="evidence" value="ECO:0007669"/>
    <property type="project" value="TreeGrafter"/>
</dbReference>
<evidence type="ECO:0000256" key="2">
    <source>
        <dbReference type="ARBA" id="ARBA00010015"/>
    </source>
</evidence>
<dbReference type="GO" id="GO:0000014">
    <property type="term" value="F:single-stranded DNA endodeoxyribonuclease activity"/>
    <property type="evidence" value="ECO:0007669"/>
    <property type="project" value="TreeGrafter"/>
</dbReference>
<dbReference type="GO" id="GO:0000724">
    <property type="term" value="P:double-strand break repair via homologous recombination"/>
    <property type="evidence" value="ECO:0007669"/>
    <property type="project" value="TreeGrafter"/>
</dbReference>
<keyword evidence="8" id="KW-0234">DNA repair</keyword>
<evidence type="ECO:0000256" key="5">
    <source>
        <dbReference type="ARBA" id="ARBA00022763"/>
    </source>
</evidence>
<dbReference type="SUPFAM" id="SSF52980">
    <property type="entry name" value="Restriction endonuclease-like"/>
    <property type="match status" value="1"/>
</dbReference>
<dbReference type="InterPro" id="IPR010994">
    <property type="entry name" value="RuvA_2-like"/>
</dbReference>
<keyword evidence="9" id="KW-0539">Nucleus</keyword>
<evidence type="ECO:0000256" key="6">
    <source>
        <dbReference type="ARBA" id="ARBA00022801"/>
    </source>
</evidence>
<dbReference type="InterPro" id="IPR006167">
    <property type="entry name" value="XPF"/>
</dbReference>
<dbReference type="SUPFAM" id="SSF47781">
    <property type="entry name" value="RuvA domain 2-like"/>
    <property type="match status" value="1"/>
</dbReference>
<evidence type="ECO:0000256" key="7">
    <source>
        <dbReference type="ARBA" id="ARBA00023125"/>
    </source>
</evidence>
<keyword evidence="7" id="KW-0238">DNA-binding</keyword>
<keyword evidence="6" id="KW-0378">Hydrolase</keyword>
<evidence type="ECO:0000256" key="8">
    <source>
        <dbReference type="ARBA" id="ARBA00023204"/>
    </source>
</evidence>
<comment type="caution">
    <text evidence="11">The sequence shown here is derived from an EMBL/GenBank/DDBJ whole genome shotgun (WGS) entry which is preliminary data.</text>
</comment>
<feature type="domain" description="ERCC4" evidence="10">
    <location>
        <begin position="767"/>
        <end position="847"/>
    </location>
</feature>
<dbReference type="PANTHER" id="PTHR10150">
    <property type="entry name" value="DNA REPAIR ENDONUCLEASE XPF"/>
    <property type="match status" value="1"/>
</dbReference>